<dbReference type="Proteomes" id="UP000033220">
    <property type="component" value="Chromosome DSM 122"/>
</dbReference>
<accession>H6SRC7</accession>
<gene>
    <name evidence="1" type="ORF">RSPPHO_03223</name>
</gene>
<dbReference type="AlphaFoldDB" id="H6SRC7"/>
<name>H6SRC7_PARPM</name>
<sequence>MTFNNPFRLPPFDENLPAGSYVLIVDDEDISGTTFIAYRRVATLLQVPAVALGLTQQEIYSIDHNDLTQALQTDRTLP</sequence>
<proteinExistence type="predicted"/>
<dbReference type="KEGG" id="rpm:RSPPHO_03223"/>
<organism evidence="1 2">
    <name type="scientific">Pararhodospirillum photometricum DSM 122</name>
    <dbReference type="NCBI Taxonomy" id="1150469"/>
    <lineage>
        <taxon>Bacteria</taxon>
        <taxon>Pseudomonadati</taxon>
        <taxon>Pseudomonadota</taxon>
        <taxon>Alphaproteobacteria</taxon>
        <taxon>Rhodospirillales</taxon>
        <taxon>Rhodospirillaceae</taxon>
        <taxon>Pararhodospirillum</taxon>
    </lineage>
</organism>
<dbReference type="PATRIC" id="fig|1150469.3.peg.3625"/>
<evidence type="ECO:0000313" key="2">
    <source>
        <dbReference type="Proteomes" id="UP000033220"/>
    </source>
</evidence>
<keyword evidence="2" id="KW-1185">Reference proteome</keyword>
<dbReference type="EMBL" id="HE663493">
    <property type="protein sequence ID" value="CCG09849.1"/>
    <property type="molecule type" value="Genomic_DNA"/>
</dbReference>
<protein>
    <submittedName>
        <fullName evidence="1">Uncharacterized protein</fullName>
    </submittedName>
</protein>
<reference evidence="1 2" key="1">
    <citation type="submission" date="2012-02" db="EMBL/GenBank/DDBJ databases">
        <title>Shotgun genome sequence of Phaeospirillum photometricum DSM 122.</title>
        <authorList>
            <person name="Duquesne K."/>
            <person name="Sturgis J."/>
        </authorList>
    </citation>
    <scope>NUCLEOTIDE SEQUENCE [LARGE SCALE GENOMIC DNA]</scope>
    <source>
        <strain evidence="2">DSM122</strain>
    </source>
</reference>
<evidence type="ECO:0000313" key="1">
    <source>
        <dbReference type="EMBL" id="CCG09849.1"/>
    </source>
</evidence>
<dbReference type="HOGENOM" id="CLU_165561_0_0_5"/>